<dbReference type="SUPFAM" id="SSF53335">
    <property type="entry name" value="S-adenosyl-L-methionine-dependent methyltransferases"/>
    <property type="match status" value="1"/>
</dbReference>
<gene>
    <name evidence="1" type="ORF">P1J78_07570</name>
</gene>
<keyword evidence="2" id="KW-1185">Reference proteome</keyword>
<keyword evidence="1" id="KW-0808">Transferase</keyword>
<dbReference type="GO" id="GO:0008168">
    <property type="term" value="F:methyltransferase activity"/>
    <property type="evidence" value="ECO:0007669"/>
    <property type="project" value="UniProtKB-KW"/>
</dbReference>
<keyword evidence="1" id="KW-0489">Methyltransferase</keyword>
<proteinExistence type="predicted"/>
<dbReference type="GO" id="GO:0032259">
    <property type="term" value="P:methylation"/>
    <property type="evidence" value="ECO:0007669"/>
    <property type="project" value="UniProtKB-KW"/>
</dbReference>
<dbReference type="Proteomes" id="UP001220964">
    <property type="component" value="Unassembled WGS sequence"/>
</dbReference>
<dbReference type="InterPro" id="IPR029063">
    <property type="entry name" value="SAM-dependent_MTases_sf"/>
</dbReference>
<evidence type="ECO:0000313" key="1">
    <source>
        <dbReference type="EMBL" id="MDF0600583.1"/>
    </source>
</evidence>
<name>A0AAE3NNI6_9RHOB</name>
<dbReference type="RefSeq" id="WP_275566727.1">
    <property type="nucleotide sequence ID" value="NZ_JARGYC010000015.1"/>
</dbReference>
<dbReference type="EMBL" id="JARGYC010000015">
    <property type="protein sequence ID" value="MDF0600583.1"/>
    <property type="molecule type" value="Genomic_DNA"/>
</dbReference>
<evidence type="ECO:0000313" key="2">
    <source>
        <dbReference type="Proteomes" id="UP001220964"/>
    </source>
</evidence>
<dbReference type="Gene3D" id="3.40.50.150">
    <property type="entry name" value="Vaccinia Virus protein VP39"/>
    <property type="match status" value="1"/>
</dbReference>
<accession>A0AAE3NNI6</accession>
<sequence length="246" mass="27385">MGTDADRMIEELDLSMFGRQDFVNIVLQRSDVLGYTREANRLVRSWEAGDAAPLEAAVDADGDRYAREAARLIRDEFVALRGLMQRLAPARIADIGCGYAIFDLFAYRALDCDLLLIDIEETESRHFGFANEGAGYSSLARATEFLVANGVPEARIRTWNPNREEAPGGPPIDIAVSFLSCGFHYPVDMYLPFFRYAVAPRGAVILDLRGSRADRIIATLETLGKVRVLRRGGGVRRVLLKKRDAE</sequence>
<dbReference type="AlphaFoldDB" id="A0AAE3NNI6"/>
<protein>
    <submittedName>
        <fullName evidence="1">Class I SAM-dependent methyltransferase</fullName>
    </submittedName>
</protein>
<organism evidence="1 2">
    <name type="scientific">Psychromarinibacter sediminicola</name>
    <dbReference type="NCBI Taxonomy" id="3033385"/>
    <lineage>
        <taxon>Bacteria</taxon>
        <taxon>Pseudomonadati</taxon>
        <taxon>Pseudomonadota</taxon>
        <taxon>Alphaproteobacteria</taxon>
        <taxon>Rhodobacterales</taxon>
        <taxon>Paracoccaceae</taxon>
        <taxon>Psychromarinibacter</taxon>
    </lineage>
</organism>
<reference evidence="1" key="1">
    <citation type="submission" date="2023-03" db="EMBL/GenBank/DDBJ databases">
        <title>Multiphase analysis and comparison of six strains from genera Psychromarinibacter, Lutimaribacter, and Maritimibacter, including a novel species: Psychromarinibacter sediminicola sp. nov.</title>
        <authorList>
            <person name="Wang Y.-H."/>
            <person name="Ye M.-Q."/>
            <person name="Du Z.-J."/>
        </authorList>
    </citation>
    <scope>NUCLEOTIDE SEQUENCE</scope>
    <source>
        <strain evidence="1">C21-152</strain>
    </source>
</reference>
<comment type="caution">
    <text evidence="1">The sequence shown here is derived from an EMBL/GenBank/DDBJ whole genome shotgun (WGS) entry which is preliminary data.</text>
</comment>